<name>A0A162LBZ1_9PROT</name>
<dbReference type="EMBL" id="LPZR01000091">
    <property type="protein sequence ID" value="KYO54317.1"/>
    <property type="molecule type" value="Genomic_DNA"/>
</dbReference>
<dbReference type="PANTHER" id="PTHR30489">
    <property type="entry name" value="LIPOPROTEIN-RELEASING SYSTEM TRANSMEMBRANE PROTEIN LOLE"/>
    <property type="match status" value="1"/>
</dbReference>
<dbReference type="OrthoDB" id="5410375at2"/>
<dbReference type="Proteomes" id="UP000075787">
    <property type="component" value="Unassembled WGS sequence"/>
</dbReference>
<evidence type="ECO:0000256" key="7">
    <source>
        <dbReference type="SAM" id="Phobius"/>
    </source>
</evidence>
<accession>A0A162LBZ1</accession>
<evidence type="ECO:0000256" key="6">
    <source>
        <dbReference type="ARBA" id="ARBA00023136"/>
    </source>
</evidence>
<evidence type="ECO:0000256" key="5">
    <source>
        <dbReference type="ARBA" id="ARBA00022989"/>
    </source>
</evidence>
<evidence type="ECO:0000256" key="1">
    <source>
        <dbReference type="ARBA" id="ARBA00004651"/>
    </source>
</evidence>
<dbReference type="InterPro" id="IPR051447">
    <property type="entry name" value="Lipoprotein-release_system"/>
</dbReference>
<dbReference type="GO" id="GO:0044874">
    <property type="term" value="P:lipoprotein localization to outer membrane"/>
    <property type="evidence" value="ECO:0007669"/>
    <property type="project" value="TreeGrafter"/>
</dbReference>
<comment type="caution">
    <text evidence="9">The sequence shown here is derived from an EMBL/GenBank/DDBJ whole genome shotgun (WGS) entry which is preliminary data.</text>
</comment>
<dbReference type="GeneID" id="97238911"/>
<feature type="domain" description="ABC3 transporter permease C-terminal" evidence="8">
    <location>
        <begin position="281"/>
        <end position="397"/>
    </location>
</feature>
<dbReference type="Pfam" id="PF02687">
    <property type="entry name" value="FtsX"/>
    <property type="match status" value="1"/>
</dbReference>
<organism evidence="9 10">
    <name type="scientific">Tistrella mobilis</name>
    <dbReference type="NCBI Taxonomy" id="171437"/>
    <lineage>
        <taxon>Bacteria</taxon>
        <taxon>Pseudomonadati</taxon>
        <taxon>Pseudomonadota</taxon>
        <taxon>Alphaproteobacteria</taxon>
        <taxon>Geminicoccales</taxon>
        <taxon>Geminicoccaceae</taxon>
        <taxon>Tistrella</taxon>
    </lineage>
</organism>
<comment type="subcellular location">
    <subcellularLocation>
        <location evidence="1">Cell membrane</location>
        <topology evidence="1">Multi-pass membrane protein</topology>
    </subcellularLocation>
</comment>
<comment type="similarity">
    <text evidence="2">Belongs to the ABC-4 integral membrane protein family. LolC/E subfamily.</text>
</comment>
<protein>
    <recommendedName>
        <fullName evidence="8">ABC3 transporter permease C-terminal domain-containing protein</fullName>
    </recommendedName>
</protein>
<evidence type="ECO:0000256" key="2">
    <source>
        <dbReference type="ARBA" id="ARBA00005236"/>
    </source>
</evidence>
<evidence type="ECO:0000313" key="9">
    <source>
        <dbReference type="EMBL" id="KYO54317.1"/>
    </source>
</evidence>
<proteinExistence type="inferred from homology"/>
<sequence length="408" mass="42960">MRRHLRPPLPLRLAFQDMVADRRLSLCQILALAAVLAPLLVLFGLREGVIGTMADRLVRDPANRLIVPVASGGFGADDIAAIAADPRTAFVTPETRAIAAGLARLRNPEARTSISGLAIQPTGQGDPMLGRLPAPEGPDRLVLSRAAAEALQAGPGTALIAEVSRQRGGRFELARLPVTVAGITDGPVRPETAALVHLDLLTATEDFREGLAVPALGWRGDPPPDRPRRYARFRLYASTIYEVEGLAADTARHLGVELRTNGAEIRRMQALDRNLGRVFWMVAGLAGIGCLVALAANLRAQVERKRRDLAVLRLIGFPARALVVVPLTQAAAFAAGALALAGLAYLGLAEALDRVFAGDLAPGERIARLSAEDFGIWAAVTLAAALLAAGWAGVRAAGIAPAEGLRDG</sequence>
<evidence type="ECO:0000256" key="3">
    <source>
        <dbReference type="ARBA" id="ARBA00022475"/>
    </source>
</evidence>
<keyword evidence="3" id="KW-1003">Cell membrane</keyword>
<keyword evidence="4 7" id="KW-0812">Transmembrane</keyword>
<feature type="transmembrane region" description="Helical" evidence="7">
    <location>
        <begin position="278"/>
        <end position="300"/>
    </location>
</feature>
<dbReference type="RefSeq" id="WP_062763129.1">
    <property type="nucleotide sequence ID" value="NZ_CP121042.1"/>
</dbReference>
<reference evidence="9 10" key="1">
    <citation type="submission" date="2015-12" db="EMBL/GenBank/DDBJ databases">
        <title>Genome sequence of Tistrella mobilis MCCC 1A02139.</title>
        <authorList>
            <person name="Lu L."/>
            <person name="Lai Q."/>
            <person name="Shao Z."/>
            <person name="Qian P."/>
        </authorList>
    </citation>
    <scope>NUCLEOTIDE SEQUENCE [LARGE SCALE GENOMIC DNA]</scope>
    <source>
        <strain evidence="9 10">MCCC 1A02139</strain>
    </source>
</reference>
<evidence type="ECO:0000259" key="8">
    <source>
        <dbReference type="Pfam" id="PF02687"/>
    </source>
</evidence>
<keyword evidence="5 7" id="KW-1133">Transmembrane helix</keyword>
<feature type="transmembrane region" description="Helical" evidence="7">
    <location>
        <begin position="374"/>
        <end position="394"/>
    </location>
</feature>
<dbReference type="PANTHER" id="PTHR30489:SF0">
    <property type="entry name" value="LIPOPROTEIN-RELEASING SYSTEM TRANSMEMBRANE PROTEIN LOLE"/>
    <property type="match status" value="1"/>
</dbReference>
<evidence type="ECO:0000256" key="4">
    <source>
        <dbReference type="ARBA" id="ARBA00022692"/>
    </source>
</evidence>
<dbReference type="GO" id="GO:0098797">
    <property type="term" value="C:plasma membrane protein complex"/>
    <property type="evidence" value="ECO:0007669"/>
    <property type="project" value="TreeGrafter"/>
</dbReference>
<keyword evidence="6 7" id="KW-0472">Membrane</keyword>
<dbReference type="AlphaFoldDB" id="A0A162LBZ1"/>
<evidence type="ECO:0000313" key="10">
    <source>
        <dbReference type="Proteomes" id="UP000075787"/>
    </source>
</evidence>
<gene>
    <name evidence="9" type="ORF">AUP44_25255</name>
</gene>
<feature type="transmembrane region" description="Helical" evidence="7">
    <location>
        <begin position="321"/>
        <end position="346"/>
    </location>
</feature>
<dbReference type="InterPro" id="IPR003838">
    <property type="entry name" value="ABC3_permease_C"/>
</dbReference>